<dbReference type="Proteomes" id="UP000029558">
    <property type="component" value="Chromosome"/>
</dbReference>
<reference evidence="2 3" key="1">
    <citation type="journal article" date="2014" name="Genome Announc.">
        <title>Comparative Genome Analysis of Two Isolates of the Fish Pathogen Piscirickettsia salmonis from Different Hosts Reveals Major Differences in Virulence-Associated Secretion Systems.</title>
        <authorList>
            <person name="Bohle H."/>
            <person name="Henriquez P."/>
            <person name="Grothusen H."/>
            <person name="Navas E."/>
            <person name="Sandoval A."/>
            <person name="Bustamante F."/>
            <person name="Bustos P."/>
            <person name="Mancilla M."/>
        </authorList>
    </citation>
    <scope>NUCLEOTIDE SEQUENCE [LARGE SCALE GENOMIC DNA]</scope>
    <source>
        <strain evidence="3">B1-32597</strain>
    </source>
</reference>
<dbReference type="AlphaFoldDB" id="A0A1L6TBQ1"/>
<dbReference type="Gene3D" id="3.10.350.10">
    <property type="entry name" value="LysM domain"/>
    <property type="match status" value="1"/>
</dbReference>
<feature type="compositionally biased region" description="Polar residues" evidence="1">
    <location>
        <begin position="175"/>
        <end position="187"/>
    </location>
</feature>
<dbReference type="InterPro" id="IPR018392">
    <property type="entry name" value="LysM"/>
</dbReference>
<dbReference type="InterPro" id="IPR036779">
    <property type="entry name" value="LysM_dom_sf"/>
</dbReference>
<feature type="region of interest" description="Disordered" evidence="1">
    <location>
        <begin position="168"/>
        <end position="187"/>
    </location>
</feature>
<dbReference type="EMBL" id="CP012508">
    <property type="protein sequence ID" value="ALB22717.1"/>
    <property type="molecule type" value="Genomic_DNA"/>
</dbReference>
<evidence type="ECO:0000313" key="3">
    <source>
        <dbReference type="Proteomes" id="UP000029558"/>
    </source>
</evidence>
<dbReference type="RefSeq" id="WP_017376486.1">
    <property type="nucleotide sequence ID" value="NZ_CP012508.1"/>
</dbReference>
<proteinExistence type="predicted"/>
<organism evidence="2 3">
    <name type="scientific">Piscirickettsia salmonis</name>
    <dbReference type="NCBI Taxonomy" id="1238"/>
    <lineage>
        <taxon>Bacteria</taxon>
        <taxon>Pseudomonadati</taxon>
        <taxon>Pseudomonadota</taxon>
        <taxon>Gammaproteobacteria</taxon>
        <taxon>Thiotrichales</taxon>
        <taxon>Piscirickettsiaceae</taxon>
        <taxon>Piscirickettsia</taxon>
    </lineage>
</organism>
<dbReference type="NCBIfam" id="TIGR03505">
    <property type="entry name" value="FimV_core"/>
    <property type="match status" value="1"/>
</dbReference>
<evidence type="ECO:0000313" key="2">
    <source>
        <dbReference type="EMBL" id="ALB22717.1"/>
    </source>
</evidence>
<gene>
    <name evidence="2" type="primary">fimV</name>
    <name evidence="2" type="ORF">KU39_1535</name>
</gene>
<accession>A0A1L6TBQ1</accession>
<dbReference type="PROSITE" id="PS51782">
    <property type="entry name" value="LYSM"/>
    <property type="match status" value="1"/>
</dbReference>
<protein>
    <submittedName>
        <fullName evidence="2">Pilus assembly protein FimV</fullName>
    </submittedName>
</protein>
<dbReference type="Pfam" id="PF01476">
    <property type="entry name" value="LysM"/>
    <property type="match status" value="1"/>
</dbReference>
<name>A0A1L6TBQ1_PISSA</name>
<dbReference type="InterPro" id="IPR020012">
    <property type="entry name" value="LysM_FimV"/>
</dbReference>
<sequence length="187" mass="21717">MRHLLIYILLPSLSLFSLLTLSSFAYQYGPVKPGETLWSIAKKVRPNTSVSITKMMQMIQKNNPHAFNNNSASSLMENTTLIIPTRTTTNQLKPEQLQLTRTEQRQQLLRQLAKNKQHVSTQNITKLKEELKLSKIRFKKIEDRNQELLKKMQKLHLQLQKLQAKMLKASEQRHSLNTHTTQNNSDS</sequence>
<evidence type="ECO:0000256" key="1">
    <source>
        <dbReference type="SAM" id="MobiDB-lite"/>
    </source>
</evidence>
<dbReference type="CDD" id="cd00118">
    <property type="entry name" value="LysM"/>
    <property type="match status" value="1"/>
</dbReference>